<evidence type="ECO:0000259" key="10">
    <source>
        <dbReference type="Pfam" id="PF05901"/>
    </source>
</evidence>
<feature type="transmembrane region" description="Helical" evidence="7">
    <location>
        <begin position="160"/>
        <end position="178"/>
    </location>
</feature>
<keyword evidence="7" id="KW-0812">Transmembrane</keyword>
<feature type="compositionally biased region" description="Basic and acidic residues" evidence="6">
    <location>
        <begin position="79"/>
        <end position="93"/>
    </location>
</feature>
<gene>
    <name evidence="11" type="ORF">J2S02_004179</name>
</gene>
<evidence type="ECO:0000256" key="5">
    <source>
        <dbReference type="ARBA" id="ARBA00023088"/>
    </source>
</evidence>
<name>A0ABT9Z6F2_9BACI</name>
<feature type="compositionally biased region" description="Basic and acidic residues" evidence="6">
    <location>
        <begin position="111"/>
        <end position="123"/>
    </location>
</feature>
<dbReference type="InterPro" id="IPR019931">
    <property type="entry name" value="LPXTG_anchor"/>
</dbReference>
<evidence type="ECO:0000256" key="4">
    <source>
        <dbReference type="ARBA" id="ARBA00022729"/>
    </source>
</evidence>
<feature type="signal peptide" evidence="8">
    <location>
        <begin position="1"/>
        <end position="23"/>
    </location>
</feature>
<evidence type="ECO:0000256" key="3">
    <source>
        <dbReference type="ARBA" id="ARBA00022525"/>
    </source>
</evidence>
<keyword evidence="2" id="KW-0134">Cell wall</keyword>
<comment type="caution">
    <text evidence="11">The sequence shown here is derived from an EMBL/GenBank/DDBJ whole genome shotgun (WGS) entry which is preliminary data.</text>
</comment>
<proteinExistence type="predicted"/>
<dbReference type="EMBL" id="JAUSTZ010000012">
    <property type="protein sequence ID" value="MDQ0227832.1"/>
    <property type="molecule type" value="Genomic_DNA"/>
</dbReference>
<evidence type="ECO:0000256" key="1">
    <source>
        <dbReference type="ARBA" id="ARBA00004168"/>
    </source>
</evidence>
<accession>A0ABT9Z6F2</accession>
<dbReference type="NCBIfam" id="TIGR01167">
    <property type="entry name" value="LPXTG_anchor"/>
    <property type="match status" value="1"/>
</dbReference>
<evidence type="ECO:0000256" key="7">
    <source>
        <dbReference type="SAM" id="Phobius"/>
    </source>
</evidence>
<keyword evidence="12" id="KW-1185">Reference proteome</keyword>
<dbReference type="RefSeq" id="WP_174879391.1">
    <property type="nucleotide sequence ID" value="NZ_CADEPK010000019.1"/>
</dbReference>
<keyword evidence="5" id="KW-0572">Peptidoglycan-anchor</keyword>
<dbReference type="InterPro" id="IPR008613">
    <property type="entry name" value="Excalibur_Ca-bd_domain"/>
</dbReference>
<sequence length="184" mass="19978">MKKLAISILTLAFLFVGFNIASAAGDKNCPDFASKEEVMDFWYSNGYSADNDPHGLDRDNDGYPCEVNKGDYDNYVASKEAEKETDSNEDTNKNDTSSEQPANTETSNSNKSDDSNSDNDKESSTAPENSNNTSSNNNSNSSNNDAKEGEKLPDTATNSVAMMGVSAAMLLVGFFLVFRKKQTN</sequence>
<keyword evidence="7" id="KW-0472">Membrane</keyword>
<feature type="compositionally biased region" description="Basic and acidic residues" evidence="6">
    <location>
        <begin position="51"/>
        <end position="61"/>
    </location>
</feature>
<dbReference type="Proteomes" id="UP001232245">
    <property type="component" value="Unassembled WGS sequence"/>
</dbReference>
<evidence type="ECO:0000256" key="8">
    <source>
        <dbReference type="SAM" id="SignalP"/>
    </source>
</evidence>
<keyword evidence="7" id="KW-1133">Transmembrane helix</keyword>
<dbReference type="Pfam" id="PF05901">
    <property type="entry name" value="Excalibur"/>
    <property type="match status" value="1"/>
</dbReference>
<dbReference type="Pfam" id="PF00746">
    <property type="entry name" value="Gram_pos_anchor"/>
    <property type="match status" value="1"/>
</dbReference>
<organism evidence="11 12">
    <name type="scientific">Metabacillus niabensis</name>
    <dbReference type="NCBI Taxonomy" id="324854"/>
    <lineage>
        <taxon>Bacteria</taxon>
        <taxon>Bacillati</taxon>
        <taxon>Bacillota</taxon>
        <taxon>Bacilli</taxon>
        <taxon>Bacillales</taxon>
        <taxon>Bacillaceae</taxon>
        <taxon>Metabacillus</taxon>
    </lineage>
</organism>
<evidence type="ECO:0000259" key="9">
    <source>
        <dbReference type="Pfam" id="PF00746"/>
    </source>
</evidence>
<evidence type="ECO:0000256" key="6">
    <source>
        <dbReference type="SAM" id="MobiDB-lite"/>
    </source>
</evidence>
<feature type="domain" description="Gram-positive cocci surface proteins LPxTG" evidence="9">
    <location>
        <begin position="145"/>
        <end position="183"/>
    </location>
</feature>
<keyword evidence="3" id="KW-0964">Secreted</keyword>
<reference evidence="11 12" key="1">
    <citation type="submission" date="2023-07" db="EMBL/GenBank/DDBJ databases">
        <title>Genomic Encyclopedia of Type Strains, Phase IV (KMG-IV): sequencing the most valuable type-strain genomes for metagenomic binning, comparative biology and taxonomic classification.</title>
        <authorList>
            <person name="Goeker M."/>
        </authorList>
    </citation>
    <scope>NUCLEOTIDE SEQUENCE [LARGE SCALE GENOMIC DNA]</scope>
    <source>
        <strain evidence="11 12">DSM 17723</strain>
    </source>
</reference>
<keyword evidence="4 8" id="KW-0732">Signal</keyword>
<feature type="domain" description="Excalibur calcium-binding" evidence="10">
    <location>
        <begin position="27"/>
        <end position="66"/>
    </location>
</feature>
<evidence type="ECO:0000313" key="11">
    <source>
        <dbReference type="EMBL" id="MDQ0227832.1"/>
    </source>
</evidence>
<evidence type="ECO:0000256" key="2">
    <source>
        <dbReference type="ARBA" id="ARBA00022512"/>
    </source>
</evidence>
<comment type="subcellular location">
    <subcellularLocation>
        <location evidence="1">Secreted</location>
        <location evidence="1">Cell wall</location>
        <topology evidence="1">Peptidoglycan-anchor</topology>
    </subcellularLocation>
</comment>
<feature type="compositionally biased region" description="Low complexity" evidence="6">
    <location>
        <begin position="129"/>
        <end position="144"/>
    </location>
</feature>
<feature type="chain" id="PRO_5045684527" evidence="8">
    <location>
        <begin position="24"/>
        <end position="184"/>
    </location>
</feature>
<protein>
    <submittedName>
        <fullName evidence="11">LPXTG-motif cell wall-anchored protein</fullName>
    </submittedName>
</protein>
<evidence type="ECO:0000313" key="12">
    <source>
        <dbReference type="Proteomes" id="UP001232245"/>
    </source>
</evidence>
<feature type="region of interest" description="Disordered" evidence="6">
    <location>
        <begin position="49"/>
        <end position="155"/>
    </location>
</feature>